<dbReference type="OrthoDB" id="9995836at2759"/>
<evidence type="ECO:0000313" key="2">
    <source>
        <dbReference type="Proteomes" id="UP000230423"/>
    </source>
</evidence>
<dbReference type="EMBL" id="KZ360422">
    <property type="protein sequence ID" value="PIO58650.1"/>
    <property type="molecule type" value="Genomic_DNA"/>
</dbReference>
<feature type="non-terminal residue" evidence="1">
    <location>
        <position position="1"/>
    </location>
</feature>
<keyword evidence="2" id="KW-1185">Reference proteome</keyword>
<dbReference type="Proteomes" id="UP000230423">
    <property type="component" value="Unassembled WGS sequence"/>
</dbReference>
<name>A0A2G9TMT1_TELCI</name>
<dbReference type="AlphaFoldDB" id="A0A2G9TMT1"/>
<organism evidence="1 2">
    <name type="scientific">Teladorsagia circumcincta</name>
    <name type="common">Brown stomach worm</name>
    <name type="synonym">Ostertagia circumcincta</name>
    <dbReference type="NCBI Taxonomy" id="45464"/>
    <lineage>
        <taxon>Eukaryota</taxon>
        <taxon>Metazoa</taxon>
        <taxon>Ecdysozoa</taxon>
        <taxon>Nematoda</taxon>
        <taxon>Chromadorea</taxon>
        <taxon>Rhabditida</taxon>
        <taxon>Rhabditina</taxon>
        <taxon>Rhabditomorpha</taxon>
        <taxon>Strongyloidea</taxon>
        <taxon>Trichostrongylidae</taxon>
        <taxon>Teladorsagia</taxon>
    </lineage>
</organism>
<gene>
    <name evidence="1" type="ORF">TELCIR_19910</name>
</gene>
<evidence type="ECO:0000313" key="1">
    <source>
        <dbReference type="EMBL" id="PIO58650.1"/>
    </source>
</evidence>
<proteinExistence type="predicted"/>
<sequence length="75" mass="8696">IVCAMTAAGLHSYLRVVFASLLREGERSESKLFWCGVFIQRKCVMDRANRPPHSRYWNGWSRFGTEHGHRNGNED</sequence>
<reference evidence="1 2" key="1">
    <citation type="submission" date="2015-09" db="EMBL/GenBank/DDBJ databases">
        <title>Draft genome of the parasitic nematode Teladorsagia circumcincta isolate WARC Sus (inbred).</title>
        <authorList>
            <person name="Mitreva M."/>
        </authorList>
    </citation>
    <scope>NUCLEOTIDE SEQUENCE [LARGE SCALE GENOMIC DNA]</scope>
    <source>
        <strain evidence="1 2">S</strain>
    </source>
</reference>
<accession>A0A2G9TMT1</accession>
<protein>
    <submittedName>
        <fullName evidence="1">Uncharacterized protein</fullName>
    </submittedName>
</protein>